<evidence type="ECO:0000313" key="1">
    <source>
        <dbReference type="EMBL" id="EGY51363.1"/>
    </source>
</evidence>
<protein>
    <submittedName>
        <fullName evidence="1">Uncharacterized protein</fullName>
    </submittedName>
</protein>
<evidence type="ECO:0000313" key="2">
    <source>
        <dbReference type="Proteomes" id="UP000003019"/>
    </source>
</evidence>
<comment type="caution">
    <text evidence="1">The sequence shown here is derived from an EMBL/GenBank/DDBJ whole genome shotgun (WGS) entry which is preliminary data.</text>
</comment>
<dbReference type="Proteomes" id="UP000003019">
    <property type="component" value="Unassembled WGS sequence"/>
</dbReference>
<keyword evidence="2" id="KW-1185">Reference proteome</keyword>
<reference evidence="1 2" key="1">
    <citation type="submission" date="2011-05" db="EMBL/GenBank/DDBJ databases">
        <authorList>
            <person name="Muzny D."/>
            <person name="Qin X."/>
            <person name="Deng J."/>
            <person name="Jiang H."/>
            <person name="Liu Y."/>
            <person name="Qu J."/>
            <person name="Song X.-Z."/>
            <person name="Zhang L."/>
            <person name="Thornton R."/>
            <person name="Coyle M."/>
            <person name="Francisco L."/>
            <person name="Jackson L."/>
            <person name="Javaid M."/>
            <person name="Korchina V."/>
            <person name="Kovar C."/>
            <person name="Mata R."/>
            <person name="Mathew T."/>
            <person name="Ngo R."/>
            <person name="Nguyen L."/>
            <person name="Nguyen N."/>
            <person name="Okwuonu G."/>
            <person name="Ongeri F."/>
            <person name="Pham C."/>
            <person name="Simmons D."/>
            <person name="Wilczek-Boney K."/>
            <person name="Hale W."/>
            <person name="Jakkamsetti A."/>
            <person name="Pham P."/>
            <person name="Ruth R."/>
            <person name="San Lucas F."/>
            <person name="Warren J."/>
            <person name="Zhang J."/>
            <person name="Zhao Z."/>
            <person name="Zhou C."/>
            <person name="Zhu D."/>
            <person name="Lee S."/>
            <person name="Bess C."/>
            <person name="Blankenburg K."/>
            <person name="Forbes L."/>
            <person name="Fu Q."/>
            <person name="Gubbala S."/>
            <person name="Hirani K."/>
            <person name="Jayaseelan J.C."/>
            <person name="Lara F."/>
            <person name="Munidasa M."/>
            <person name="Palculict T."/>
            <person name="Patil S."/>
            <person name="Pu L.-L."/>
            <person name="Saada N."/>
            <person name="Tang L."/>
            <person name="Weissenberger G."/>
            <person name="Zhu Y."/>
            <person name="Hemphill L."/>
            <person name="Shang Y."/>
            <person name="Youmans B."/>
            <person name="Ayvaz T."/>
            <person name="Ross M."/>
            <person name="Santibanez J."/>
            <person name="Aqrawi P."/>
            <person name="Gross S."/>
            <person name="Joshi V."/>
            <person name="Fowler G."/>
            <person name="Nazareth L."/>
            <person name="Reid J."/>
            <person name="Worley K."/>
            <person name="Petrosino J."/>
            <person name="Highlander S."/>
            <person name="Gibbs R."/>
        </authorList>
    </citation>
    <scope>NUCLEOTIDE SEQUENCE [LARGE SCALE GENOMIC DNA]</scope>
    <source>
        <strain evidence="1 2">871</strain>
    </source>
</reference>
<name>G4CLD3_9NEIS</name>
<dbReference type="AlphaFoldDB" id="G4CLD3"/>
<dbReference type="HOGENOM" id="CLU_3292973_0_0_4"/>
<dbReference type="EMBL" id="AGAY01000085">
    <property type="protein sequence ID" value="EGY51363.1"/>
    <property type="molecule type" value="Genomic_DNA"/>
</dbReference>
<sequence>MAASSPCLAKYGRFAWLSPPLSARRCYLHQFCRQGVRCLL</sequence>
<organism evidence="1 2">
    <name type="scientific">Neisseria shayeganii 871</name>
    <dbReference type="NCBI Taxonomy" id="1032488"/>
    <lineage>
        <taxon>Bacteria</taxon>
        <taxon>Pseudomonadati</taxon>
        <taxon>Pseudomonadota</taxon>
        <taxon>Betaproteobacteria</taxon>
        <taxon>Neisseriales</taxon>
        <taxon>Neisseriaceae</taxon>
        <taxon>Neisseria</taxon>
    </lineage>
</organism>
<gene>
    <name evidence="1" type="ORF">HMPREF9371_2424</name>
</gene>
<proteinExistence type="predicted"/>
<accession>G4CLD3</accession>